<accession>A0AAD7VXQ4</accession>
<dbReference type="EMBL" id="JAINUG010001413">
    <property type="protein sequence ID" value="KAJ8355333.1"/>
    <property type="molecule type" value="Genomic_DNA"/>
</dbReference>
<dbReference type="AlphaFoldDB" id="A0AAD7VXQ4"/>
<dbReference type="Proteomes" id="UP001221898">
    <property type="component" value="Unassembled WGS sequence"/>
</dbReference>
<sequence length="107" mass="11705">MRPDRSSLESSHHSVRVTYSAGRAHGGLVFAVSQSLGAAPKASSVGAIRSFGVVRSTLDDPMGRLTAAPVKSRRRFDAWSSRRFASTERVVAVYCFFLSSLEDDRRT</sequence>
<comment type="caution">
    <text evidence="1">The sequence shown here is derived from an EMBL/GenBank/DDBJ whole genome shotgun (WGS) entry which is preliminary data.</text>
</comment>
<name>A0AAD7VXQ4_9TELE</name>
<evidence type="ECO:0000313" key="2">
    <source>
        <dbReference type="Proteomes" id="UP001221898"/>
    </source>
</evidence>
<reference evidence="1" key="1">
    <citation type="journal article" date="2023" name="Science">
        <title>Genome structures resolve the early diversification of teleost fishes.</title>
        <authorList>
            <person name="Parey E."/>
            <person name="Louis A."/>
            <person name="Montfort J."/>
            <person name="Bouchez O."/>
            <person name="Roques C."/>
            <person name="Iampietro C."/>
            <person name="Lluch J."/>
            <person name="Castinel A."/>
            <person name="Donnadieu C."/>
            <person name="Desvignes T."/>
            <person name="Floi Bucao C."/>
            <person name="Jouanno E."/>
            <person name="Wen M."/>
            <person name="Mejri S."/>
            <person name="Dirks R."/>
            <person name="Jansen H."/>
            <person name="Henkel C."/>
            <person name="Chen W.J."/>
            <person name="Zahm M."/>
            <person name="Cabau C."/>
            <person name="Klopp C."/>
            <person name="Thompson A.W."/>
            <person name="Robinson-Rechavi M."/>
            <person name="Braasch I."/>
            <person name="Lecointre G."/>
            <person name="Bobe J."/>
            <person name="Postlethwait J.H."/>
            <person name="Berthelot C."/>
            <person name="Roest Crollius H."/>
            <person name="Guiguen Y."/>
        </authorList>
    </citation>
    <scope>NUCLEOTIDE SEQUENCE</scope>
    <source>
        <strain evidence="1">NC1722</strain>
    </source>
</reference>
<gene>
    <name evidence="1" type="ORF">AAFF_G00069870</name>
</gene>
<keyword evidence="2" id="KW-1185">Reference proteome</keyword>
<protein>
    <submittedName>
        <fullName evidence="1">Uncharacterized protein</fullName>
    </submittedName>
</protein>
<proteinExistence type="predicted"/>
<organism evidence="1 2">
    <name type="scientific">Aldrovandia affinis</name>
    <dbReference type="NCBI Taxonomy" id="143900"/>
    <lineage>
        <taxon>Eukaryota</taxon>
        <taxon>Metazoa</taxon>
        <taxon>Chordata</taxon>
        <taxon>Craniata</taxon>
        <taxon>Vertebrata</taxon>
        <taxon>Euteleostomi</taxon>
        <taxon>Actinopterygii</taxon>
        <taxon>Neopterygii</taxon>
        <taxon>Teleostei</taxon>
        <taxon>Notacanthiformes</taxon>
        <taxon>Halosauridae</taxon>
        <taxon>Aldrovandia</taxon>
    </lineage>
</organism>
<evidence type="ECO:0000313" key="1">
    <source>
        <dbReference type="EMBL" id="KAJ8355333.1"/>
    </source>
</evidence>